<proteinExistence type="predicted"/>
<name>A9WI91_CHLAA</name>
<keyword evidence="2" id="KW-1133">Transmembrane helix</keyword>
<evidence type="ECO:0008006" key="5">
    <source>
        <dbReference type="Google" id="ProtNLM"/>
    </source>
</evidence>
<dbReference type="KEGG" id="cau:Caur_3188"/>
<accession>A9WI91</accession>
<dbReference type="STRING" id="324602.Caur_3188"/>
<dbReference type="eggNOG" id="COG1511">
    <property type="taxonomic scope" value="Bacteria"/>
</dbReference>
<dbReference type="HOGENOM" id="CLU_581227_0_0_0"/>
<feature type="transmembrane region" description="Helical" evidence="2">
    <location>
        <begin position="133"/>
        <end position="154"/>
    </location>
</feature>
<keyword evidence="2" id="KW-0812">Transmembrane</keyword>
<organism evidence="3 4">
    <name type="scientific">Chloroflexus aurantiacus (strain ATCC 29366 / DSM 635 / J-10-fl)</name>
    <dbReference type="NCBI Taxonomy" id="324602"/>
    <lineage>
        <taxon>Bacteria</taxon>
        <taxon>Bacillati</taxon>
        <taxon>Chloroflexota</taxon>
        <taxon>Chloroflexia</taxon>
        <taxon>Chloroflexales</taxon>
        <taxon>Chloroflexineae</taxon>
        <taxon>Chloroflexaceae</taxon>
        <taxon>Chloroflexus</taxon>
    </lineage>
</organism>
<dbReference type="EnsemblBacteria" id="ABY36383">
    <property type="protein sequence ID" value="ABY36383"/>
    <property type="gene ID" value="Caur_3188"/>
</dbReference>
<dbReference type="Proteomes" id="UP000002008">
    <property type="component" value="Chromosome"/>
</dbReference>
<dbReference type="AlphaFoldDB" id="A9WI91"/>
<evidence type="ECO:0000313" key="3">
    <source>
        <dbReference type="EMBL" id="ABY36383.1"/>
    </source>
</evidence>
<gene>
    <name evidence="3" type="ordered locus">Caur_3188</name>
</gene>
<evidence type="ECO:0000256" key="1">
    <source>
        <dbReference type="SAM" id="MobiDB-lite"/>
    </source>
</evidence>
<feature type="compositionally biased region" description="Polar residues" evidence="1">
    <location>
        <begin position="340"/>
        <end position="359"/>
    </location>
</feature>
<feature type="region of interest" description="Disordered" evidence="1">
    <location>
        <begin position="302"/>
        <end position="386"/>
    </location>
</feature>
<dbReference type="EMBL" id="CP000909">
    <property type="protein sequence ID" value="ABY36383.1"/>
    <property type="molecule type" value="Genomic_DNA"/>
</dbReference>
<keyword evidence="2" id="KW-0472">Membrane</keyword>
<reference evidence="4" key="1">
    <citation type="journal article" date="2011" name="BMC Genomics">
        <title>Complete genome sequence of the filamentous anoxygenic phototrophic bacterium Chloroflexus aurantiacus.</title>
        <authorList>
            <person name="Tang K.H."/>
            <person name="Barry K."/>
            <person name="Chertkov O."/>
            <person name="Dalin E."/>
            <person name="Han C.S."/>
            <person name="Hauser L.J."/>
            <person name="Honchak B.M."/>
            <person name="Karbach L.E."/>
            <person name="Land M.L."/>
            <person name="Lapidus A."/>
            <person name="Larimer F.W."/>
            <person name="Mikhailova N."/>
            <person name="Pitluck S."/>
            <person name="Pierson B.K."/>
            <person name="Blankenship R.E."/>
        </authorList>
    </citation>
    <scope>NUCLEOTIDE SEQUENCE [LARGE SCALE GENOMIC DNA]</scope>
    <source>
        <strain evidence="4">ATCC 29366 / DSM 635 / J-10-fl</strain>
    </source>
</reference>
<dbReference type="PATRIC" id="fig|324602.8.peg.3598"/>
<evidence type="ECO:0000313" key="4">
    <source>
        <dbReference type="Proteomes" id="UP000002008"/>
    </source>
</evidence>
<protein>
    <recommendedName>
        <fullName evidence="5">DUF4175 domain-containing protein</fullName>
    </recommendedName>
</protein>
<sequence length="400" mass="42082">MQEQLIRQLRRLSAQRWRQYTIEQLIRSLSIGLLVACIGAMLPVFGFAPLPRSLFGWIIVGSTMVGCLRALKFRLTPTTAARRLDRRFGLQEQLSTALELQGAQVGVAGRLQAQAQESVQRVQRYLSRSRQPIWSEALMPVALLLMLAGLLMIVSPPIPAVGEAEPLPDLLQPDPVATQPDPIPTEAALSPVSGNDLDVISALADALRDQALTRPAAEALDQGDLAGAADALRELADQMGEISPAAREALAESLREAARAIDQTRPDLADQLRATADALQYGDGVAGATGMDALADALERQPTAPVAGGGGGAGNTPGSQRREQSFNPSGVDGTPLELTTDGSGQVPTTGTSAEQSTGASAGELVIRPGSVNAGGPVQTATDPLQIPTDVRDVVRNYFSP</sequence>
<evidence type="ECO:0000256" key="2">
    <source>
        <dbReference type="SAM" id="Phobius"/>
    </source>
</evidence>
<feature type="transmembrane region" description="Helical" evidence="2">
    <location>
        <begin position="54"/>
        <end position="71"/>
    </location>
</feature>
<feature type="transmembrane region" description="Helical" evidence="2">
    <location>
        <begin position="25"/>
        <end position="48"/>
    </location>
</feature>
<dbReference type="RefSeq" id="WP_012259036.1">
    <property type="nucleotide sequence ID" value="NC_010175.1"/>
</dbReference>
<keyword evidence="4" id="KW-1185">Reference proteome</keyword>
<dbReference type="InParanoid" id="A9WI91"/>